<dbReference type="InterPro" id="IPR043504">
    <property type="entry name" value="Peptidase_S1_PA_chymotrypsin"/>
</dbReference>
<gene>
    <name evidence="5" type="ORF">GCM10007890_55000</name>
</gene>
<dbReference type="Gene3D" id="2.40.10.10">
    <property type="entry name" value="Trypsin-like serine proteases"/>
    <property type="match status" value="1"/>
</dbReference>
<dbReference type="PROSITE" id="PS00135">
    <property type="entry name" value="TRYPSIN_SER"/>
    <property type="match status" value="1"/>
</dbReference>
<comment type="similarity">
    <text evidence="1">Belongs to the peptidase S1 family.</text>
</comment>
<dbReference type="EMBL" id="BSPL01000027">
    <property type="protein sequence ID" value="GLS73485.1"/>
    <property type="molecule type" value="Genomic_DNA"/>
</dbReference>
<dbReference type="InterPro" id="IPR033116">
    <property type="entry name" value="TRYPSIN_SER"/>
</dbReference>
<dbReference type="PROSITE" id="PS50240">
    <property type="entry name" value="TRYPSIN_DOM"/>
    <property type="match status" value="1"/>
</dbReference>
<dbReference type="InterPro" id="IPR001254">
    <property type="entry name" value="Trypsin_dom"/>
</dbReference>
<comment type="caution">
    <text evidence="5">The sequence shown here is derived from an EMBL/GenBank/DDBJ whole genome shotgun (WGS) entry which is preliminary data.</text>
</comment>
<dbReference type="PANTHER" id="PTHR24276">
    <property type="entry name" value="POLYSERASE-RELATED"/>
    <property type="match status" value="1"/>
</dbReference>
<accession>A0AA37TKN3</accession>
<dbReference type="GO" id="GO:0006508">
    <property type="term" value="P:proteolysis"/>
    <property type="evidence" value="ECO:0007669"/>
    <property type="project" value="UniProtKB-KW"/>
</dbReference>
<keyword evidence="3" id="KW-0720">Serine protease</keyword>
<reference evidence="6" key="1">
    <citation type="journal article" date="2019" name="Int. J. Syst. Evol. Microbiol.">
        <title>The Global Catalogue of Microorganisms (GCM) 10K type strain sequencing project: providing services to taxonomists for standard genome sequencing and annotation.</title>
        <authorList>
            <consortium name="The Broad Institute Genomics Platform"/>
            <consortium name="The Broad Institute Genome Sequencing Center for Infectious Disease"/>
            <person name="Wu L."/>
            <person name="Ma J."/>
        </authorList>
    </citation>
    <scope>NUCLEOTIDE SEQUENCE [LARGE SCALE GENOMIC DNA]</scope>
    <source>
        <strain evidence="6">NBRC 103632</strain>
    </source>
</reference>
<protein>
    <recommendedName>
        <fullName evidence="4">Peptidase S1 domain-containing protein</fullName>
    </recommendedName>
</protein>
<dbReference type="InterPro" id="IPR018114">
    <property type="entry name" value="TRYPSIN_HIS"/>
</dbReference>
<dbReference type="SUPFAM" id="SSF50494">
    <property type="entry name" value="Trypsin-like serine proteases"/>
    <property type="match status" value="1"/>
</dbReference>
<evidence type="ECO:0000256" key="3">
    <source>
        <dbReference type="RuleBase" id="RU363034"/>
    </source>
</evidence>
<evidence type="ECO:0000259" key="4">
    <source>
        <dbReference type="PROSITE" id="PS50240"/>
    </source>
</evidence>
<feature type="domain" description="Peptidase S1" evidence="4">
    <location>
        <begin position="77"/>
        <end position="309"/>
    </location>
</feature>
<dbReference type="Proteomes" id="UP001157440">
    <property type="component" value="Unassembled WGS sequence"/>
</dbReference>
<dbReference type="GO" id="GO:0004252">
    <property type="term" value="F:serine-type endopeptidase activity"/>
    <property type="evidence" value="ECO:0007669"/>
    <property type="project" value="InterPro"/>
</dbReference>
<evidence type="ECO:0000313" key="6">
    <source>
        <dbReference type="Proteomes" id="UP001157440"/>
    </source>
</evidence>
<name>A0AA37TKN3_9HYPH</name>
<keyword evidence="3" id="KW-0645">Protease</keyword>
<dbReference type="AlphaFoldDB" id="A0AA37TKN3"/>
<keyword evidence="6" id="KW-1185">Reference proteome</keyword>
<sequence length="336" mass="35016">MAGTLPCSRLTGRRARSTASLTRAPLECPMFPRPIRKAGLRERVLRGGRVGRLGSGLLGAALLGTVAGLMPAPAAAVINGTTTRDPNGARSFVVRIESTEGEICSGTLIAPDLVLSAAHCVMRPAGYTVISVDRGFRQHRTAVIAATMHPDFVPGTTPEDQPGVDLALLKLEQPLGSDYMPLDPRGAASIDNGAPVDIAGFGVVAENRRNSARVLRLAHLVSIGSLQVANRVTVVTDRRRMAETSGAGACLGDSGGPILAGGPGGYRIVGVVSWSSGALQQGARRTACGGFTAVTPVAEHAGWIASRSAELSRIQVGEALPRGNRSDWMARPGRRR</sequence>
<dbReference type="InterPro" id="IPR009003">
    <property type="entry name" value="Peptidase_S1_PA"/>
</dbReference>
<evidence type="ECO:0000256" key="1">
    <source>
        <dbReference type="ARBA" id="ARBA00007664"/>
    </source>
</evidence>
<evidence type="ECO:0000313" key="5">
    <source>
        <dbReference type="EMBL" id="GLS73485.1"/>
    </source>
</evidence>
<keyword evidence="3" id="KW-0378">Hydrolase</keyword>
<evidence type="ECO:0000256" key="2">
    <source>
        <dbReference type="ARBA" id="ARBA00023157"/>
    </source>
</evidence>
<dbReference type="SMART" id="SM00020">
    <property type="entry name" value="Tryp_SPc"/>
    <property type="match status" value="1"/>
</dbReference>
<keyword evidence="2" id="KW-1015">Disulfide bond</keyword>
<dbReference type="PROSITE" id="PS00134">
    <property type="entry name" value="TRYPSIN_HIS"/>
    <property type="match status" value="1"/>
</dbReference>
<dbReference type="PANTHER" id="PTHR24276:SF98">
    <property type="entry name" value="FI18310P1-RELATED"/>
    <property type="match status" value="1"/>
</dbReference>
<dbReference type="Pfam" id="PF00089">
    <property type="entry name" value="Trypsin"/>
    <property type="match status" value="1"/>
</dbReference>
<dbReference type="InterPro" id="IPR050430">
    <property type="entry name" value="Peptidase_S1"/>
</dbReference>
<proteinExistence type="inferred from homology"/>
<dbReference type="InterPro" id="IPR001314">
    <property type="entry name" value="Peptidase_S1A"/>
</dbReference>
<dbReference type="PRINTS" id="PR00722">
    <property type="entry name" value="CHYMOTRYPSIN"/>
</dbReference>
<organism evidence="5 6">
    <name type="scientific">Methylobacterium tardum</name>
    <dbReference type="NCBI Taxonomy" id="374432"/>
    <lineage>
        <taxon>Bacteria</taxon>
        <taxon>Pseudomonadati</taxon>
        <taxon>Pseudomonadota</taxon>
        <taxon>Alphaproteobacteria</taxon>
        <taxon>Hyphomicrobiales</taxon>
        <taxon>Methylobacteriaceae</taxon>
        <taxon>Methylobacterium</taxon>
    </lineage>
</organism>